<dbReference type="GO" id="GO:0003677">
    <property type="term" value="F:DNA binding"/>
    <property type="evidence" value="ECO:0007669"/>
    <property type="project" value="InterPro"/>
</dbReference>
<dbReference type="OrthoDB" id="8533280at2"/>
<dbReference type="InterPro" id="IPR011010">
    <property type="entry name" value="DNA_brk_join_enz"/>
</dbReference>
<dbReference type="Gene3D" id="1.10.443.10">
    <property type="entry name" value="Intergrase catalytic core"/>
    <property type="match status" value="1"/>
</dbReference>
<keyword evidence="1" id="KW-0233">DNA recombination</keyword>
<dbReference type="SUPFAM" id="SSF56349">
    <property type="entry name" value="DNA breaking-rejoining enzymes"/>
    <property type="match status" value="1"/>
</dbReference>
<dbReference type="GO" id="GO:0015074">
    <property type="term" value="P:DNA integration"/>
    <property type="evidence" value="ECO:0007669"/>
    <property type="project" value="InterPro"/>
</dbReference>
<name>A0A5E7G0L8_PSEFL</name>
<evidence type="ECO:0000256" key="1">
    <source>
        <dbReference type="ARBA" id="ARBA00023172"/>
    </source>
</evidence>
<dbReference type="Proteomes" id="UP000409037">
    <property type="component" value="Unassembled WGS sequence"/>
</dbReference>
<evidence type="ECO:0008006" key="4">
    <source>
        <dbReference type="Google" id="ProtNLM"/>
    </source>
</evidence>
<sequence>MTKLYLYYEDVILPPRQLFKEATSGHRLHADIKKLSHMTLCYWPNGKPCTMVNIWLQEQSYRSTGDETLITYASLISPLIEFCYTTKLSFEDLSDITFIAFIANLKLRSGRKGGSSKVSKNHIAAIVDRTLSFLNWLQDNLPQSLGLIVGTESQNPQITVTEHYNKHSGRCYLKHIASPEVTAQFKAKRPIPEEAIQLIKDEIFKKRSFVFHHKFNRFGKSADSSLAAKYLEARRNFSVWFLERTGGRPSELCKYLAPRKEDYNSTSVLILPVAKKRKRKWPTRSFALTEYDITEIDSYIDCRDKYIAHLIEIGVITDPPLAMILTESGTPLSARSLQKDFSRLVQKAGLTSQAISMSLFRHRFITLHILLELKDELESDGKLTDIWGEAVRRKICDRVAEKTGHANGDSLHPYFDAMFSLRKATGEKSAVERSNDTESAMHTLTRLLYASIREGIAIDDKIGAFINEIADYMESHAA</sequence>
<evidence type="ECO:0000313" key="3">
    <source>
        <dbReference type="Proteomes" id="UP000409037"/>
    </source>
</evidence>
<gene>
    <name evidence="2" type="ORF">PS833_06628</name>
</gene>
<organism evidence="2 3">
    <name type="scientific">Pseudomonas fluorescens</name>
    <dbReference type="NCBI Taxonomy" id="294"/>
    <lineage>
        <taxon>Bacteria</taxon>
        <taxon>Pseudomonadati</taxon>
        <taxon>Pseudomonadota</taxon>
        <taxon>Gammaproteobacteria</taxon>
        <taxon>Pseudomonadales</taxon>
        <taxon>Pseudomonadaceae</taxon>
        <taxon>Pseudomonas</taxon>
    </lineage>
</organism>
<dbReference type="AlphaFoldDB" id="A0A5E7G0L8"/>
<evidence type="ECO:0000313" key="2">
    <source>
        <dbReference type="EMBL" id="VVO45238.1"/>
    </source>
</evidence>
<reference evidence="2 3" key="1">
    <citation type="submission" date="2019-09" db="EMBL/GenBank/DDBJ databases">
        <authorList>
            <person name="Chandra G."/>
            <person name="Truman W A."/>
        </authorList>
    </citation>
    <scope>NUCLEOTIDE SEQUENCE [LARGE SCALE GENOMIC DNA]</scope>
    <source>
        <strain evidence="2">PS833</strain>
    </source>
</reference>
<dbReference type="EMBL" id="CABVHU010000038">
    <property type="protein sequence ID" value="VVO45238.1"/>
    <property type="molecule type" value="Genomic_DNA"/>
</dbReference>
<protein>
    <recommendedName>
        <fullName evidence="4">Tyr recombinase domain-containing protein</fullName>
    </recommendedName>
</protein>
<proteinExistence type="predicted"/>
<accession>A0A5E7G0L8</accession>
<dbReference type="RefSeq" id="WP_150801587.1">
    <property type="nucleotide sequence ID" value="NZ_CABVHU010000038.1"/>
</dbReference>
<dbReference type="GO" id="GO:0006310">
    <property type="term" value="P:DNA recombination"/>
    <property type="evidence" value="ECO:0007669"/>
    <property type="project" value="UniProtKB-KW"/>
</dbReference>
<dbReference type="InterPro" id="IPR013762">
    <property type="entry name" value="Integrase-like_cat_sf"/>
</dbReference>